<feature type="domain" description="Bacterial shufflon protein N-terminal" evidence="3">
    <location>
        <begin position="36"/>
        <end position="256"/>
    </location>
</feature>
<dbReference type="NCBIfam" id="TIGR02532">
    <property type="entry name" value="IV_pilin_GFxxxE"/>
    <property type="match status" value="1"/>
</dbReference>
<dbReference type="Pfam" id="PF04917">
    <property type="entry name" value="Shufflon_N"/>
    <property type="match status" value="1"/>
</dbReference>
<dbReference type="Proteomes" id="UP001501353">
    <property type="component" value="Unassembled WGS sequence"/>
</dbReference>
<protein>
    <recommendedName>
        <fullName evidence="3">Bacterial shufflon protein N-terminal domain-containing protein</fullName>
    </recommendedName>
</protein>
<keyword evidence="2" id="KW-0472">Membrane</keyword>
<feature type="region of interest" description="Disordered" evidence="1">
    <location>
        <begin position="445"/>
        <end position="474"/>
    </location>
</feature>
<feature type="transmembrane region" description="Helical" evidence="2">
    <location>
        <begin position="12"/>
        <end position="32"/>
    </location>
</feature>
<sequence length="474" mass="49358">MNHHAQRGFTLLELMAALAIGMLMLLGLTSMLDMSLQDVKGQSAGQYQAQFVAAATRYLADQYTTLLPVPAGPLTQTTVTLGQLRGAGLLSANFPATNVYGQTPCMLLNKPGAGQIDALIVTEGGTLIPEADISYLAANAGAGGGAITYAVPGDNTSGTVARGVYGGWVLTNAQLGLFTANNCSGAAADLGHLANALFFGGGGQVQNDFLYRTPVGGNTQFNRMDTPIGMGGAAINRVAGTACGTAPAIAMNASGQLLTCDVPNNKWANPVDTYWKEPVANYAALATVAGPRQGDVYMTTDLGRAYMRDGVGGWQPLALDQNGHLTMEGDLTANGPTSSIFATTNINAGQDLNAVRDIIAARNLVANQDVLATRDVLASRDIHADSGRVSAQKVEASVSMMSRFYSISSVHLAGDPCNYYSGPDYISPWGSVTMDPNGITMFCKSSIPNPPPSPTPADNPSGMYVYQNNTTTPP</sequence>
<evidence type="ECO:0000313" key="5">
    <source>
        <dbReference type="Proteomes" id="UP001501353"/>
    </source>
</evidence>
<comment type="caution">
    <text evidence="4">The sequence shown here is derived from an EMBL/GenBank/DDBJ whole genome shotgun (WGS) entry which is preliminary data.</text>
</comment>
<evidence type="ECO:0000313" key="4">
    <source>
        <dbReference type="EMBL" id="GAA4023181.1"/>
    </source>
</evidence>
<keyword evidence="2" id="KW-0812">Transmembrane</keyword>
<evidence type="ECO:0000256" key="2">
    <source>
        <dbReference type="SAM" id="Phobius"/>
    </source>
</evidence>
<dbReference type="EMBL" id="BAAAZE010000008">
    <property type="protein sequence ID" value="GAA4023181.1"/>
    <property type="molecule type" value="Genomic_DNA"/>
</dbReference>
<reference evidence="5" key="1">
    <citation type="journal article" date="2019" name="Int. J. Syst. Evol. Microbiol.">
        <title>The Global Catalogue of Microorganisms (GCM) 10K type strain sequencing project: providing services to taxonomists for standard genome sequencing and annotation.</title>
        <authorList>
            <consortium name="The Broad Institute Genomics Platform"/>
            <consortium name="The Broad Institute Genome Sequencing Center for Infectious Disease"/>
            <person name="Wu L."/>
            <person name="Ma J."/>
        </authorList>
    </citation>
    <scope>NUCLEOTIDE SEQUENCE [LARGE SCALE GENOMIC DNA]</scope>
    <source>
        <strain evidence="5">JCM 16673</strain>
    </source>
</reference>
<dbReference type="RefSeq" id="WP_344763221.1">
    <property type="nucleotide sequence ID" value="NZ_BAAAZE010000008.1"/>
</dbReference>
<evidence type="ECO:0000259" key="3">
    <source>
        <dbReference type="Pfam" id="PF04917"/>
    </source>
</evidence>
<dbReference type="InterPro" id="IPR012902">
    <property type="entry name" value="N_methyl_site"/>
</dbReference>
<dbReference type="PROSITE" id="PS00409">
    <property type="entry name" value="PROKAR_NTER_METHYL"/>
    <property type="match status" value="1"/>
</dbReference>
<proteinExistence type="predicted"/>
<accession>A0ABP7T9R5</accession>
<dbReference type="Pfam" id="PF07963">
    <property type="entry name" value="N_methyl"/>
    <property type="match status" value="1"/>
</dbReference>
<feature type="compositionally biased region" description="Pro residues" evidence="1">
    <location>
        <begin position="448"/>
        <end position="457"/>
    </location>
</feature>
<keyword evidence="2" id="KW-1133">Transmembrane helix</keyword>
<dbReference type="InterPro" id="IPR007001">
    <property type="entry name" value="Shufflon_N"/>
</dbReference>
<keyword evidence="5" id="KW-1185">Reference proteome</keyword>
<evidence type="ECO:0000256" key="1">
    <source>
        <dbReference type="SAM" id="MobiDB-lite"/>
    </source>
</evidence>
<name>A0ABP7T9R5_9BURK</name>
<gene>
    <name evidence="4" type="ORF">GCM10022212_20680</name>
</gene>
<organism evidence="4 5">
    <name type="scientific">Actimicrobium antarcticum</name>
    <dbReference type="NCBI Taxonomy" id="1051899"/>
    <lineage>
        <taxon>Bacteria</taxon>
        <taxon>Pseudomonadati</taxon>
        <taxon>Pseudomonadota</taxon>
        <taxon>Betaproteobacteria</taxon>
        <taxon>Burkholderiales</taxon>
        <taxon>Oxalobacteraceae</taxon>
        <taxon>Actimicrobium</taxon>
    </lineage>
</organism>